<accession>A0ABQ7TSF0</accession>
<evidence type="ECO:0008006" key="3">
    <source>
        <dbReference type="Google" id="ProtNLM"/>
    </source>
</evidence>
<comment type="caution">
    <text evidence="1">The sequence shown here is derived from an EMBL/GenBank/DDBJ whole genome shotgun (WGS) entry which is preliminary data.</text>
</comment>
<evidence type="ECO:0000313" key="2">
    <source>
        <dbReference type="Proteomes" id="UP000826656"/>
    </source>
</evidence>
<dbReference type="Proteomes" id="UP000826656">
    <property type="component" value="Unassembled WGS sequence"/>
</dbReference>
<evidence type="ECO:0000313" key="1">
    <source>
        <dbReference type="EMBL" id="KAH0737485.1"/>
    </source>
</evidence>
<organism evidence="1 2">
    <name type="scientific">Solanum tuberosum</name>
    <name type="common">Potato</name>
    <dbReference type="NCBI Taxonomy" id="4113"/>
    <lineage>
        <taxon>Eukaryota</taxon>
        <taxon>Viridiplantae</taxon>
        <taxon>Streptophyta</taxon>
        <taxon>Embryophyta</taxon>
        <taxon>Tracheophyta</taxon>
        <taxon>Spermatophyta</taxon>
        <taxon>Magnoliopsida</taxon>
        <taxon>eudicotyledons</taxon>
        <taxon>Gunneridae</taxon>
        <taxon>Pentapetalae</taxon>
        <taxon>asterids</taxon>
        <taxon>lamiids</taxon>
        <taxon>Solanales</taxon>
        <taxon>Solanaceae</taxon>
        <taxon>Solanoideae</taxon>
        <taxon>Solaneae</taxon>
        <taxon>Solanum</taxon>
    </lineage>
</organism>
<dbReference type="EMBL" id="JAIVGD010000028">
    <property type="protein sequence ID" value="KAH0737485.1"/>
    <property type="molecule type" value="Genomic_DNA"/>
</dbReference>
<sequence>MAPNTSVVNADNISGSKIVVQFNPIIQLPIKLAGSHNFSLWKAQVSMLMHGHNLFGHLDGSIPILSKTISKNNLEVSNLAYVSWFHQDQLIQNVILATVNATIGSTIASSPNAKVAWDALHTAYANKSQTRIFSLRDRLTRLSKDSCPVADYVHQVHSLCDELATSGSPVSNEELIVKILTSLGSKFRKISVVIRTRDSAITY</sequence>
<protein>
    <recommendedName>
        <fullName evidence="3">Retrotransposon Copia-like N-terminal domain-containing protein</fullName>
    </recommendedName>
</protein>
<proteinExistence type="predicted"/>
<dbReference type="Pfam" id="PF14223">
    <property type="entry name" value="Retrotran_gag_2"/>
    <property type="match status" value="1"/>
</dbReference>
<dbReference type="PANTHER" id="PTHR47481">
    <property type="match status" value="1"/>
</dbReference>
<name>A0ABQ7TSF0_SOLTU</name>
<keyword evidence="2" id="KW-1185">Reference proteome</keyword>
<gene>
    <name evidence="1" type="ORF">KY290_036190</name>
</gene>
<reference evidence="1 2" key="1">
    <citation type="journal article" date="2021" name="bioRxiv">
        <title>Chromosome-scale and haplotype-resolved genome assembly of a tetraploid potato cultivar.</title>
        <authorList>
            <person name="Sun H."/>
            <person name="Jiao W.-B."/>
            <person name="Krause K."/>
            <person name="Campoy J.A."/>
            <person name="Goel M."/>
            <person name="Folz-Donahue K."/>
            <person name="Kukat C."/>
            <person name="Huettel B."/>
            <person name="Schneeberger K."/>
        </authorList>
    </citation>
    <scope>NUCLEOTIDE SEQUENCE [LARGE SCALE GENOMIC DNA]</scope>
    <source>
        <strain evidence="1">SolTubOtavaFocal</strain>
        <tissue evidence="1">Leaves</tissue>
    </source>
</reference>
<dbReference type="PANTHER" id="PTHR47481:SF21">
    <property type="entry name" value="BASIC-LEUCINE ZIPPER TRANSCRIPTION FACTOR Q-RELATED"/>
    <property type="match status" value="1"/>
</dbReference>